<evidence type="ECO:0000313" key="3">
    <source>
        <dbReference type="Proteomes" id="UP000568664"/>
    </source>
</evidence>
<sequence length="392" mass="43920">MTLNKLTGALLMAVASSTAIAADINFSGYGTIRGGMAFDEDAQTTNFGYDETLDFKNESKFAIQAITQLNKKWSATIVMHADGAEDFDIEARWAYLNYQYTPETTVTLGRFALPYFRHSDTQDIGYSHNYSRMPTSIYDGQEFDLIEGIRITHATYIGDADLTLKASYGSFDGSADTSLGDVDTEITNIIQFSAEYSYEWFSFYAGVLSADVTLDINDQIDQQLMFTLPGYVVSNNTVYNPTNAAVYDMKEIYVEEDSTVYMTAGFTAEHENWLFNIEYAAYDVDDTFFEEKKAFYASISYNFEQLTVSIVHEDASYSFDYDHANSADPYVNGFAQAVTNAFFKPSEYDAQGIHLRYDAMPGVAYKFEYTHSSGDFSGDSSGIATFGIDFVF</sequence>
<feature type="signal peptide" evidence="1">
    <location>
        <begin position="1"/>
        <end position="21"/>
    </location>
</feature>
<name>A0A7Y0Q7W0_9GAMM</name>
<gene>
    <name evidence="2" type="ORF">HII17_07635</name>
</gene>
<dbReference type="RefSeq" id="WP_169074745.1">
    <property type="nucleotide sequence ID" value="NZ_JABBXH010000002.1"/>
</dbReference>
<dbReference type="AlphaFoldDB" id="A0A7Y0Q7W0"/>
<proteinExistence type="predicted"/>
<accession>A0A7Y0Q7W0</accession>
<keyword evidence="1" id="KW-0732">Signal</keyword>
<dbReference type="SUPFAM" id="SSF56935">
    <property type="entry name" value="Porins"/>
    <property type="match status" value="1"/>
</dbReference>
<protein>
    <submittedName>
        <fullName evidence="2">Porin</fullName>
    </submittedName>
</protein>
<reference evidence="2 3" key="1">
    <citation type="submission" date="2020-04" db="EMBL/GenBank/DDBJ databases">
        <title>Thalassotalea sp. M1531, isolated from the surface of marine red alga.</title>
        <authorList>
            <person name="Pang L."/>
            <person name="Lu D.-C."/>
        </authorList>
    </citation>
    <scope>NUCLEOTIDE SEQUENCE [LARGE SCALE GENOMIC DNA]</scope>
    <source>
        <strain evidence="2 3">M1531</strain>
    </source>
</reference>
<dbReference type="Proteomes" id="UP000568664">
    <property type="component" value="Unassembled WGS sequence"/>
</dbReference>
<organism evidence="2 3">
    <name type="scientific">Thalassotalea algicola</name>
    <dbReference type="NCBI Taxonomy" id="2716224"/>
    <lineage>
        <taxon>Bacteria</taxon>
        <taxon>Pseudomonadati</taxon>
        <taxon>Pseudomonadota</taxon>
        <taxon>Gammaproteobacteria</taxon>
        <taxon>Alteromonadales</taxon>
        <taxon>Colwelliaceae</taxon>
        <taxon>Thalassotalea</taxon>
    </lineage>
</organism>
<evidence type="ECO:0000256" key="1">
    <source>
        <dbReference type="SAM" id="SignalP"/>
    </source>
</evidence>
<dbReference type="EMBL" id="JABBXH010000002">
    <property type="protein sequence ID" value="NMP31430.1"/>
    <property type="molecule type" value="Genomic_DNA"/>
</dbReference>
<evidence type="ECO:0000313" key="2">
    <source>
        <dbReference type="EMBL" id="NMP31430.1"/>
    </source>
</evidence>
<comment type="caution">
    <text evidence="2">The sequence shown here is derived from an EMBL/GenBank/DDBJ whole genome shotgun (WGS) entry which is preliminary data.</text>
</comment>
<keyword evidence="3" id="KW-1185">Reference proteome</keyword>
<feature type="chain" id="PRO_5031133196" evidence="1">
    <location>
        <begin position="22"/>
        <end position="392"/>
    </location>
</feature>